<gene>
    <name evidence="1" type="ORF">CH063_10331</name>
</gene>
<dbReference type="AlphaFoldDB" id="H1VH17"/>
<protein>
    <recommendedName>
        <fullName evidence="3">PNPLA domain-containing protein</fullName>
    </recommendedName>
</protein>
<organism evidence="1 2">
    <name type="scientific">Colletotrichum higginsianum (strain IMI 349063)</name>
    <name type="common">Crucifer anthracnose fungus</name>
    <dbReference type="NCBI Taxonomy" id="759273"/>
    <lineage>
        <taxon>Eukaryota</taxon>
        <taxon>Fungi</taxon>
        <taxon>Dikarya</taxon>
        <taxon>Ascomycota</taxon>
        <taxon>Pezizomycotina</taxon>
        <taxon>Sordariomycetes</taxon>
        <taxon>Hypocreomycetidae</taxon>
        <taxon>Glomerellales</taxon>
        <taxon>Glomerellaceae</taxon>
        <taxon>Colletotrichum</taxon>
        <taxon>Colletotrichum destructivum species complex</taxon>
    </lineage>
</organism>
<dbReference type="STRING" id="759273.H1VH17"/>
<dbReference type="Proteomes" id="UP000007174">
    <property type="component" value="Unassembled WGS sequence"/>
</dbReference>
<proteinExistence type="predicted"/>
<accession>H1VH17</accession>
<sequence length="56" mass="6228">MDLNGVKRRDTTKGPPLRILSLDGGGVRGYSMFIILQELMHRTFVEIEGHATISIS</sequence>
<evidence type="ECO:0008006" key="3">
    <source>
        <dbReference type="Google" id="ProtNLM"/>
    </source>
</evidence>
<reference evidence="2" key="1">
    <citation type="journal article" date="2012" name="Nat. Genet.">
        <title>Lifestyle transitions in plant pathogenic Colletotrichum fungi deciphered by genome and transcriptome analyses.</title>
        <authorList>
            <person name="O'Connell R.J."/>
            <person name="Thon M.R."/>
            <person name="Hacquard S."/>
            <person name="Amyotte S.G."/>
            <person name="Kleemann J."/>
            <person name="Torres M.F."/>
            <person name="Damm U."/>
            <person name="Buiate E.A."/>
            <person name="Epstein L."/>
            <person name="Alkan N."/>
            <person name="Altmueller J."/>
            <person name="Alvarado-Balderrama L."/>
            <person name="Bauser C.A."/>
            <person name="Becker C."/>
            <person name="Birren B.W."/>
            <person name="Chen Z."/>
            <person name="Choi J."/>
            <person name="Crouch J.A."/>
            <person name="Duvick J.P."/>
            <person name="Farman M.A."/>
            <person name="Gan P."/>
            <person name="Heiman D."/>
            <person name="Henrissat B."/>
            <person name="Howard R.J."/>
            <person name="Kabbage M."/>
            <person name="Koch C."/>
            <person name="Kracher B."/>
            <person name="Kubo Y."/>
            <person name="Law A.D."/>
            <person name="Lebrun M.-H."/>
            <person name="Lee Y.-H."/>
            <person name="Miyara I."/>
            <person name="Moore N."/>
            <person name="Neumann U."/>
            <person name="Nordstroem K."/>
            <person name="Panaccione D.G."/>
            <person name="Panstruga R."/>
            <person name="Place M."/>
            <person name="Proctor R.H."/>
            <person name="Prusky D."/>
            <person name="Rech G."/>
            <person name="Reinhardt R."/>
            <person name="Rollins J.A."/>
            <person name="Rounsley S."/>
            <person name="Schardl C.L."/>
            <person name="Schwartz D.C."/>
            <person name="Shenoy N."/>
            <person name="Shirasu K."/>
            <person name="Sikhakolli U.R."/>
            <person name="Stueber K."/>
            <person name="Sukno S.A."/>
            <person name="Sweigard J.A."/>
            <person name="Takano Y."/>
            <person name="Takahara H."/>
            <person name="Trail F."/>
            <person name="van der Does H.C."/>
            <person name="Voll L.M."/>
            <person name="Will I."/>
            <person name="Young S."/>
            <person name="Zeng Q."/>
            <person name="Zhang J."/>
            <person name="Zhou S."/>
            <person name="Dickman M.B."/>
            <person name="Schulze-Lefert P."/>
            <person name="Ver Loren van Themaat E."/>
            <person name="Ma L.-J."/>
            <person name="Vaillancourt L.J."/>
        </authorList>
    </citation>
    <scope>NUCLEOTIDE SEQUENCE [LARGE SCALE GENOMIC DNA]</scope>
    <source>
        <strain evidence="2">IMI 349063</strain>
    </source>
</reference>
<evidence type="ECO:0000313" key="2">
    <source>
        <dbReference type="Proteomes" id="UP000007174"/>
    </source>
</evidence>
<dbReference type="EMBL" id="CACQ02003542">
    <property type="protein sequence ID" value="CCF39520.1"/>
    <property type="molecule type" value="Genomic_DNA"/>
</dbReference>
<name>H1VH17_COLHI</name>
<dbReference type="InterPro" id="IPR016035">
    <property type="entry name" value="Acyl_Trfase/lysoPLipase"/>
</dbReference>
<dbReference type="SUPFAM" id="SSF52151">
    <property type="entry name" value="FabD/lysophospholipase-like"/>
    <property type="match status" value="1"/>
</dbReference>
<dbReference type="HOGENOM" id="CLU_3014069_0_0_1"/>
<dbReference type="VEuPathDB" id="FungiDB:CH63R_09395"/>
<dbReference type="Gene3D" id="3.40.1090.10">
    <property type="entry name" value="Cytosolic phospholipase A2 catalytic domain"/>
    <property type="match status" value="1"/>
</dbReference>
<evidence type="ECO:0000313" key="1">
    <source>
        <dbReference type="EMBL" id="CCF39520.1"/>
    </source>
</evidence>